<feature type="domain" description="PA" evidence="6">
    <location>
        <begin position="185"/>
        <end position="272"/>
    </location>
</feature>
<dbReference type="InterPro" id="IPR003137">
    <property type="entry name" value="PA_domain"/>
</dbReference>
<sequence>MLLANNTREEPLAAFTMGESPEELEQNKKTGAEPITMPCVMMCLRDVRELFQKFPPSVKTGVLSFEIVQPKEGEAVVEECLRVQRERYEAAEAGKGWKTIKRTTTSIIKLLEPQNSPPTGTNAPPMPRAQDGEVKPEESTEDAASQANQPPLLAFVQWATSASTYEICFAPLADFCSARAGASYSGKLVACEPLLADGPLSNAEQLSGAVALMRRGSCSFPEKLERTQRAGAVAAIVCNDDEEDLDAAFVMSVDHIDTSNATIPAVMISHNSFLRIQSAVNATTTRILCLSGEAADGLLASSGKPVSFKDLPIPTPMPPSGKDDENEALPVHDPLFDLLVACRDGDHAACQRVLATVEGKDAKGKLVSARCPTTGLTALHYACAAGNDNVVELLLKLGAASDTVDLAMQTPLHVACANGNVECARLLLRAEASTPQVPTVLYNVDEEYGGLATKRDIGGGTAMHEAARAGSPECVELLLTANARVDNTTSGATDKYVFLGVSATDLEGSTPLHVACESAQAECADDDRLCSASLLLDRVQSPDLRRELEVLYLRHEAQSAQKSSRALRRENEAVINRMQDLEDEVNALRSLVKDHENYGHQLQQLQLQMQMILHFQSSYGMGRAPPSSSKNTVAPPLLDASLSDPAGKSDGELALDAALARDLGKKCLRQSQSGLAEKYFLRSLELMPLPGVHRLLESARQNMQLEKENAAQAESSHTPNGHSGRVPFSSKELASTSTKLVKIKTLREQVQAAQAAPQARLMLENELNKLEALPEGEEFEHACHWMEWLVALPWGDPSSGLQTDSLYDTKRSEFEQLDAIDSKRVEACRSHAARIIQRTFR</sequence>
<protein>
    <recommendedName>
        <fullName evidence="6">PA domain-containing protein</fullName>
    </recommendedName>
</protein>
<evidence type="ECO:0000313" key="8">
    <source>
        <dbReference type="Proteomes" id="UP000002640"/>
    </source>
</evidence>
<dbReference type="Proteomes" id="UP000002640">
    <property type="component" value="Unassembled WGS sequence"/>
</dbReference>
<dbReference type="EMBL" id="JH159158">
    <property type="protein sequence ID" value="EGZ11125.1"/>
    <property type="molecule type" value="Genomic_DNA"/>
</dbReference>
<feature type="non-terminal residue" evidence="7">
    <location>
        <position position="841"/>
    </location>
</feature>
<dbReference type="Gene3D" id="3.50.30.30">
    <property type="match status" value="1"/>
</dbReference>
<dbReference type="SMART" id="SM00248">
    <property type="entry name" value="ANK"/>
    <property type="match status" value="4"/>
</dbReference>
<name>G4ZZA3_PHYSP</name>
<keyword evidence="4" id="KW-0175">Coiled coil</keyword>
<dbReference type="PANTHER" id="PTHR24203">
    <property type="entry name" value="ANKYRIN REPEAT FAMILY PROTEIN"/>
    <property type="match status" value="1"/>
</dbReference>
<feature type="compositionally biased region" description="Polar residues" evidence="5">
    <location>
        <begin position="712"/>
        <end position="721"/>
    </location>
</feature>
<dbReference type="GeneID" id="20650497"/>
<evidence type="ECO:0000259" key="6">
    <source>
        <dbReference type="Pfam" id="PF02225"/>
    </source>
</evidence>
<evidence type="ECO:0000256" key="4">
    <source>
        <dbReference type="SAM" id="Coils"/>
    </source>
</evidence>
<feature type="repeat" description="ANK" evidence="3">
    <location>
        <begin position="458"/>
        <end position="490"/>
    </location>
</feature>
<dbReference type="RefSeq" id="XP_009533870.1">
    <property type="nucleotide sequence ID" value="XM_009535575.1"/>
</dbReference>
<keyword evidence="2 3" id="KW-0040">ANK repeat</keyword>
<keyword evidence="8" id="KW-1185">Reference proteome</keyword>
<feature type="compositionally biased region" description="Polar residues" evidence="5">
    <location>
        <begin position="113"/>
        <end position="122"/>
    </location>
</feature>
<evidence type="ECO:0000256" key="2">
    <source>
        <dbReference type="ARBA" id="ARBA00023043"/>
    </source>
</evidence>
<feature type="coiled-coil region" evidence="4">
    <location>
        <begin position="564"/>
        <end position="608"/>
    </location>
</feature>
<gene>
    <name evidence="7" type="ORF">PHYSODRAFT_375398</name>
</gene>
<organism evidence="7 8">
    <name type="scientific">Phytophthora sojae (strain P6497)</name>
    <name type="common">Soybean stem and root rot agent</name>
    <name type="synonym">Phytophthora megasperma f. sp. glycines</name>
    <dbReference type="NCBI Taxonomy" id="1094619"/>
    <lineage>
        <taxon>Eukaryota</taxon>
        <taxon>Sar</taxon>
        <taxon>Stramenopiles</taxon>
        <taxon>Oomycota</taxon>
        <taxon>Peronosporomycetes</taxon>
        <taxon>Peronosporales</taxon>
        <taxon>Peronosporaceae</taxon>
        <taxon>Phytophthora</taxon>
    </lineage>
</organism>
<reference evidence="7 8" key="1">
    <citation type="journal article" date="2006" name="Science">
        <title>Phytophthora genome sequences uncover evolutionary origins and mechanisms of pathogenesis.</title>
        <authorList>
            <person name="Tyler B.M."/>
            <person name="Tripathy S."/>
            <person name="Zhang X."/>
            <person name="Dehal P."/>
            <person name="Jiang R.H."/>
            <person name="Aerts A."/>
            <person name="Arredondo F.D."/>
            <person name="Baxter L."/>
            <person name="Bensasson D."/>
            <person name="Beynon J.L."/>
            <person name="Chapman J."/>
            <person name="Damasceno C.M."/>
            <person name="Dorrance A.E."/>
            <person name="Dou D."/>
            <person name="Dickerman A.W."/>
            <person name="Dubchak I.L."/>
            <person name="Garbelotto M."/>
            <person name="Gijzen M."/>
            <person name="Gordon S.G."/>
            <person name="Govers F."/>
            <person name="Grunwald N.J."/>
            <person name="Huang W."/>
            <person name="Ivors K.L."/>
            <person name="Jones R.W."/>
            <person name="Kamoun S."/>
            <person name="Krampis K."/>
            <person name="Lamour K.H."/>
            <person name="Lee M.K."/>
            <person name="McDonald W.H."/>
            <person name="Medina M."/>
            <person name="Meijer H.J."/>
            <person name="Nordberg E.K."/>
            <person name="Maclean D.J."/>
            <person name="Ospina-Giraldo M.D."/>
            <person name="Morris P.F."/>
            <person name="Phuntumart V."/>
            <person name="Putnam N.H."/>
            <person name="Rash S."/>
            <person name="Rose J.K."/>
            <person name="Sakihama Y."/>
            <person name="Salamov A.A."/>
            <person name="Savidor A."/>
            <person name="Scheuring C.F."/>
            <person name="Smith B.M."/>
            <person name="Sobral B.W."/>
            <person name="Terry A."/>
            <person name="Torto-Alalibo T.A."/>
            <person name="Win J."/>
            <person name="Xu Z."/>
            <person name="Zhang H."/>
            <person name="Grigoriev I.V."/>
            <person name="Rokhsar D.S."/>
            <person name="Boore J.L."/>
        </authorList>
    </citation>
    <scope>NUCLEOTIDE SEQUENCE [LARGE SCALE GENOMIC DNA]</scope>
    <source>
        <strain evidence="7 8">P6497</strain>
    </source>
</reference>
<dbReference type="SMR" id="G4ZZA3"/>
<proteinExistence type="predicted"/>
<dbReference type="OMA" id="YEICFAP"/>
<dbReference type="InParanoid" id="G4ZZA3"/>
<evidence type="ECO:0000256" key="1">
    <source>
        <dbReference type="ARBA" id="ARBA00022737"/>
    </source>
</evidence>
<dbReference type="Gene3D" id="1.25.40.20">
    <property type="entry name" value="Ankyrin repeat-containing domain"/>
    <property type="match status" value="2"/>
</dbReference>
<dbReference type="Pfam" id="PF12796">
    <property type="entry name" value="Ank_2"/>
    <property type="match status" value="2"/>
</dbReference>
<feature type="repeat" description="ANK" evidence="3">
    <location>
        <begin position="407"/>
        <end position="433"/>
    </location>
</feature>
<dbReference type="Pfam" id="PF02225">
    <property type="entry name" value="PA"/>
    <property type="match status" value="1"/>
</dbReference>
<feature type="region of interest" description="Disordered" evidence="5">
    <location>
        <begin position="706"/>
        <end position="729"/>
    </location>
</feature>
<accession>G4ZZA3</accession>
<dbReference type="SUPFAM" id="SSF52025">
    <property type="entry name" value="PA domain"/>
    <property type="match status" value="1"/>
</dbReference>
<evidence type="ECO:0000313" key="7">
    <source>
        <dbReference type="EMBL" id="EGZ11125.1"/>
    </source>
</evidence>
<dbReference type="AlphaFoldDB" id="G4ZZA3"/>
<dbReference type="KEGG" id="psoj:PHYSODRAFT_375398"/>
<feature type="repeat" description="ANK" evidence="3">
    <location>
        <begin position="374"/>
        <end position="406"/>
    </location>
</feature>
<dbReference type="PANTHER" id="PTHR24203:SF45">
    <property type="entry name" value="ANKYRIN REPEAT DOMAIN 6"/>
    <property type="match status" value="1"/>
</dbReference>
<keyword evidence="1" id="KW-0677">Repeat</keyword>
<dbReference type="PROSITE" id="PS50297">
    <property type="entry name" value="ANK_REP_REGION"/>
    <property type="match status" value="3"/>
</dbReference>
<dbReference type="SUPFAM" id="SSF48403">
    <property type="entry name" value="Ankyrin repeat"/>
    <property type="match status" value="1"/>
</dbReference>
<dbReference type="InterPro" id="IPR036770">
    <property type="entry name" value="Ankyrin_rpt-contain_sf"/>
</dbReference>
<evidence type="ECO:0000256" key="5">
    <source>
        <dbReference type="SAM" id="MobiDB-lite"/>
    </source>
</evidence>
<feature type="region of interest" description="Disordered" evidence="5">
    <location>
        <begin position="110"/>
        <end position="146"/>
    </location>
</feature>
<dbReference type="InterPro" id="IPR002110">
    <property type="entry name" value="Ankyrin_rpt"/>
</dbReference>
<evidence type="ECO:0000256" key="3">
    <source>
        <dbReference type="PROSITE-ProRule" id="PRU00023"/>
    </source>
</evidence>
<dbReference type="PROSITE" id="PS50088">
    <property type="entry name" value="ANK_REPEAT"/>
    <property type="match status" value="3"/>
</dbReference>
<dbReference type="InterPro" id="IPR046450">
    <property type="entry name" value="PA_dom_sf"/>
</dbReference>